<dbReference type="InterPro" id="IPR012833">
    <property type="entry name" value="NrdD"/>
</dbReference>
<dbReference type="GO" id="GO:0008998">
    <property type="term" value="F:ribonucleoside-triphosphate reductase (thioredoxin) activity"/>
    <property type="evidence" value="ECO:0007669"/>
    <property type="project" value="InterPro"/>
</dbReference>
<dbReference type="AlphaFoldDB" id="A0A0F9IK30"/>
<accession>A0A0F9IK30</accession>
<comment type="caution">
    <text evidence="1">The sequence shown here is derived from an EMBL/GenBank/DDBJ whole genome shotgun (WGS) entry which is preliminary data.</text>
</comment>
<reference evidence="1" key="1">
    <citation type="journal article" date="2015" name="Nature">
        <title>Complex archaea that bridge the gap between prokaryotes and eukaryotes.</title>
        <authorList>
            <person name="Spang A."/>
            <person name="Saw J.H."/>
            <person name="Jorgensen S.L."/>
            <person name="Zaremba-Niedzwiedzka K."/>
            <person name="Martijn J."/>
            <person name="Lind A.E."/>
            <person name="van Eijk R."/>
            <person name="Schleper C."/>
            <person name="Guy L."/>
            <person name="Ettema T.J."/>
        </authorList>
    </citation>
    <scope>NUCLEOTIDE SEQUENCE</scope>
</reference>
<proteinExistence type="predicted"/>
<dbReference type="Pfam" id="PF13597">
    <property type="entry name" value="NRDD"/>
    <property type="match status" value="1"/>
</dbReference>
<dbReference type="Gene3D" id="3.20.70.20">
    <property type="match status" value="1"/>
</dbReference>
<evidence type="ECO:0000313" key="1">
    <source>
        <dbReference type="EMBL" id="KKL87612.1"/>
    </source>
</evidence>
<feature type="non-terminal residue" evidence="1">
    <location>
        <position position="1"/>
    </location>
</feature>
<dbReference type="GO" id="GO:0006260">
    <property type="term" value="P:DNA replication"/>
    <property type="evidence" value="ECO:0007669"/>
    <property type="project" value="InterPro"/>
</dbReference>
<dbReference type="EMBL" id="LAZR01020790">
    <property type="protein sequence ID" value="KKL87612.1"/>
    <property type="molecule type" value="Genomic_DNA"/>
</dbReference>
<sequence>KKLGTLKEWDTLSSQLFGKLEGDIFKNALKSISFFGLNDSIVNHCGLELDRTENSEKFALKIISFMKKIIEVRNIEKNNNYILSQPHSDNYLKDSWQNGIAHSGQKTNCYSSRIIREASTLPLNKKILLFKKFEKIINGGTLFNGAVNKNEYSLKELQNILFKSKLNAFYLGKFPK</sequence>
<gene>
    <name evidence="1" type="ORF">LCGC14_1932950</name>
</gene>
<organism evidence="1">
    <name type="scientific">marine sediment metagenome</name>
    <dbReference type="NCBI Taxonomy" id="412755"/>
    <lineage>
        <taxon>unclassified sequences</taxon>
        <taxon>metagenomes</taxon>
        <taxon>ecological metagenomes</taxon>
    </lineage>
</organism>
<name>A0A0F9IK30_9ZZZZ</name>
<protein>
    <submittedName>
        <fullName evidence="1">Uncharacterized protein</fullName>
    </submittedName>
</protein>